<evidence type="ECO:0000313" key="2">
    <source>
        <dbReference type="EMBL" id="KAK2601513.1"/>
    </source>
</evidence>
<dbReference type="Gene3D" id="3.60.60.10">
    <property type="entry name" value="Penicillin V Acylase, Chain A"/>
    <property type="match status" value="1"/>
</dbReference>
<dbReference type="PANTHER" id="PTHR34180">
    <property type="entry name" value="PEPTIDASE C45"/>
    <property type="match status" value="1"/>
</dbReference>
<evidence type="ECO:0000313" key="3">
    <source>
        <dbReference type="Proteomes" id="UP001265746"/>
    </source>
</evidence>
<sequence>MTGVAEGASLSLEDILVLNTRSEIMFGNAGDGCTAFSWKSPTTSSSWLAQNWDFHLSARENLIAQTIIRSSDAPVISQIIEAGMLGKIGLNSAGVGVGLNAVVAPGTDFKRLPVHIALRAVLENRSRKEAVEFLDRVGLASACHILVADAASGGVGLEFSAVDCASLKMDARGIVTHTNHFLRPHEKGVVSQVSFATQIRLSRVNELLREVQGQEANRGVVEGILADELYWPYSINRSAGKETPAVTLFSIAMDLDRREATVKIGRPTEPIAELVLTPGLLGSKSRT</sequence>
<dbReference type="InterPro" id="IPR005079">
    <property type="entry name" value="Peptidase_C45_hydrolase"/>
</dbReference>
<reference evidence="2" key="1">
    <citation type="submission" date="2023-06" db="EMBL/GenBank/DDBJ databases">
        <authorList>
            <person name="Noh H."/>
        </authorList>
    </citation>
    <scope>NUCLEOTIDE SEQUENCE</scope>
    <source>
        <strain evidence="2">DUCC20226</strain>
    </source>
</reference>
<dbReference type="Gene3D" id="1.10.10.2120">
    <property type="match status" value="1"/>
</dbReference>
<dbReference type="Pfam" id="PF03417">
    <property type="entry name" value="AAT"/>
    <property type="match status" value="1"/>
</dbReference>
<dbReference type="AlphaFoldDB" id="A0AAD9W2C9"/>
<organism evidence="2 3">
    <name type="scientific">Phomopsis amygdali</name>
    <name type="common">Fusicoccum amygdali</name>
    <dbReference type="NCBI Taxonomy" id="1214568"/>
    <lineage>
        <taxon>Eukaryota</taxon>
        <taxon>Fungi</taxon>
        <taxon>Dikarya</taxon>
        <taxon>Ascomycota</taxon>
        <taxon>Pezizomycotina</taxon>
        <taxon>Sordariomycetes</taxon>
        <taxon>Sordariomycetidae</taxon>
        <taxon>Diaporthales</taxon>
        <taxon>Diaporthaceae</taxon>
        <taxon>Diaporthe</taxon>
    </lineage>
</organism>
<accession>A0AAD9W2C9</accession>
<keyword evidence="3" id="KW-1185">Reference proteome</keyword>
<dbReference type="InterPro" id="IPR047801">
    <property type="entry name" value="Peptidase_C45"/>
</dbReference>
<dbReference type="EMBL" id="JAUJFL010000006">
    <property type="protein sequence ID" value="KAK2601513.1"/>
    <property type="molecule type" value="Genomic_DNA"/>
</dbReference>
<protein>
    <recommendedName>
        <fullName evidence="1">Peptidase C45 hydrolase domain-containing protein</fullName>
    </recommendedName>
</protein>
<name>A0AAD9W2C9_PHOAM</name>
<dbReference type="InterPro" id="IPR047794">
    <property type="entry name" value="C45_proenzyme-like"/>
</dbReference>
<dbReference type="PANTHER" id="PTHR34180:SF1">
    <property type="entry name" value="BETA-ALANYL-DOPAMINE_CARCININE HYDROLASE"/>
    <property type="match status" value="1"/>
</dbReference>
<gene>
    <name evidence="2" type="ORF">N8I77_010960</name>
</gene>
<comment type="caution">
    <text evidence="2">The sequence shown here is derived from an EMBL/GenBank/DDBJ whole genome shotgun (WGS) entry which is preliminary data.</text>
</comment>
<dbReference type="Proteomes" id="UP001265746">
    <property type="component" value="Unassembled WGS sequence"/>
</dbReference>
<evidence type="ECO:0000259" key="1">
    <source>
        <dbReference type="Pfam" id="PF03417"/>
    </source>
</evidence>
<dbReference type="NCBIfam" id="NF040521">
    <property type="entry name" value="C45_proenzyme"/>
    <property type="match status" value="1"/>
</dbReference>
<proteinExistence type="predicted"/>
<feature type="domain" description="Peptidase C45 hydrolase" evidence="1">
    <location>
        <begin position="44"/>
        <end position="268"/>
    </location>
</feature>